<organism evidence="1 2">
    <name type="scientific">Burkholderia cepacia</name>
    <name type="common">Pseudomonas cepacia</name>
    <dbReference type="NCBI Taxonomy" id="292"/>
    <lineage>
        <taxon>Bacteria</taxon>
        <taxon>Pseudomonadati</taxon>
        <taxon>Pseudomonadota</taxon>
        <taxon>Betaproteobacteria</taxon>
        <taxon>Burkholderiales</taxon>
        <taxon>Burkholderiaceae</taxon>
        <taxon>Burkholderia</taxon>
        <taxon>Burkholderia cepacia complex</taxon>
    </lineage>
</organism>
<reference evidence="1" key="1">
    <citation type="submission" date="2020-12" db="EMBL/GenBank/DDBJ databases">
        <title>Burkholderia cepacia complex in Mexico.</title>
        <authorList>
            <person name="Estrada P."/>
        </authorList>
    </citation>
    <scope>NUCLEOTIDE SEQUENCE</scope>
    <source>
        <strain evidence="1">871</strain>
    </source>
</reference>
<dbReference type="RefSeq" id="WP_176131378.1">
    <property type="nucleotide sequence ID" value="NZ_CADDZZ010000021.1"/>
</dbReference>
<dbReference type="EMBL" id="JAEDXG010000006">
    <property type="protein sequence ID" value="MBH9696622.1"/>
    <property type="molecule type" value="Genomic_DNA"/>
</dbReference>
<dbReference type="AlphaFoldDB" id="A0A8I1AS82"/>
<dbReference type="Proteomes" id="UP000645612">
    <property type="component" value="Unassembled WGS sequence"/>
</dbReference>
<evidence type="ECO:0000313" key="1">
    <source>
        <dbReference type="EMBL" id="MBH9696622.1"/>
    </source>
</evidence>
<dbReference type="Gene3D" id="3.90.1580.10">
    <property type="entry name" value="paralog of FGE (formylglycine-generating enzyme)"/>
    <property type="match status" value="1"/>
</dbReference>
<comment type="caution">
    <text evidence="1">The sequence shown here is derived from an EMBL/GenBank/DDBJ whole genome shotgun (WGS) entry which is preliminary data.</text>
</comment>
<name>A0A8I1AS82_BURCE</name>
<dbReference type="InterPro" id="IPR016187">
    <property type="entry name" value="CTDL_fold"/>
</dbReference>
<dbReference type="SUPFAM" id="SSF56436">
    <property type="entry name" value="C-type lectin-like"/>
    <property type="match status" value="1"/>
</dbReference>
<gene>
    <name evidence="1" type="ORF">JAO13_09240</name>
</gene>
<protein>
    <recommendedName>
        <fullName evidence="3">Sulfatase-modifying factor enzyme domain-containing protein</fullName>
    </recommendedName>
</protein>
<accession>A0A8I1AS82</accession>
<evidence type="ECO:0008006" key="3">
    <source>
        <dbReference type="Google" id="ProtNLM"/>
    </source>
</evidence>
<dbReference type="InterPro" id="IPR042095">
    <property type="entry name" value="SUMF_sf"/>
</dbReference>
<evidence type="ECO:0000313" key="2">
    <source>
        <dbReference type="Proteomes" id="UP000645612"/>
    </source>
</evidence>
<sequence length="340" mass="37703">MALYDNFSEWQHASPSQRERASYELAQVLPTGFAFDAVRSFELAGRRFEIAQFTLGAARFSLIPGNTVQLGFDVANWTPTPDMIESWRDTAHEYGIEESLHDYVDARTSEIRTATVAPLLVENQYAEVGWRQIDSSDAEVQALLQQHPRGVTSFGDVTTRVTVTDSGHIIAERADENDLSHAAIATSFIEAGFRLPTPDEWEYLCGTGATTLFRWGDHVPCDRYPTDISPEEATWRRQWALSSGQLERPEAGFRRDWEFHRVANAFGLHIASDPYKMELTTQAGLTFGGDGGGAICGGTGFLSGWLPLASAWNDPDVCQHAPDVEISLGYTVARRVLPLT</sequence>
<proteinExistence type="predicted"/>